<reference evidence="2" key="1">
    <citation type="journal article" date="2014" name="Int. J. Syst. Evol. Microbiol.">
        <title>Complete genome sequence of Corynebacterium casei LMG S-19264T (=DSM 44701T), isolated from a smear-ripened cheese.</title>
        <authorList>
            <consortium name="US DOE Joint Genome Institute (JGI-PGF)"/>
            <person name="Walter F."/>
            <person name="Albersmeier A."/>
            <person name="Kalinowski J."/>
            <person name="Ruckert C."/>
        </authorList>
    </citation>
    <scope>NUCLEOTIDE SEQUENCE</scope>
    <source>
        <strain evidence="2">NBRC 108769</strain>
    </source>
</reference>
<reference evidence="2" key="2">
    <citation type="submission" date="2023-01" db="EMBL/GenBank/DDBJ databases">
        <title>Draft genome sequence of Portibacter lacus strain NBRC 108769.</title>
        <authorList>
            <person name="Sun Q."/>
            <person name="Mori K."/>
        </authorList>
    </citation>
    <scope>NUCLEOTIDE SEQUENCE</scope>
    <source>
        <strain evidence="2">NBRC 108769</strain>
    </source>
</reference>
<feature type="transmembrane region" description="Helical" evidence="1">
    <location>
        <begin position="6"/>
        <end position="27"/>
    </location>
</feature>
<organism evidence="2 3">
    <name type="scientific">Portibacter lacus</name>
    <dbReference type="NCBI Taxonomy" id="1099794"/>
    <lineage>
        <taxon>Bacteria</taxon>
        <taxon>Pseudomonadati</taxon>
        <taxon>Bacteroidota</taxon>
        <taxon>Saprospiria</taxon>
        <taxon>Saprospirales</taxon>
        <taxon>Haliscomenobacteraceae</taxon>
        <taxon>Portibacter</taxon>
    </lineage>
</organism>
<dbReference type="EMBL" id="BSOH01000020">
    <property type="protein sequence ID" value="GLR18278.1"/>
    <property type="molecule type" value="Genomic_DNA"/>
</dbReference>
<dbReference type="RefSeq" id="WP_235293642.1">
    <property type="nucleotide sequence ID" value="NZ_BSOH01000020.1"/>
</dbReference>
<name>A0AA37SNX4_9BACT</name>
<accession>A0AA37SNX4</accession>
<dbReference type="Gene3D" id="1.20.120.1490">
    <property type="match status" value="1"/>
</dbReference>
<sequence>MKALNFYKISTIALLLVNVAMITFFLITRHGPPPNRGNKGMVKSARDIMNLSGDQDEQFIMFADKHKEQMQSLNKNQRKQLRAYFELVSHSSEQTNKEEVMEMILSLEKQKIESTYNHFEEIKGTLKEEQYADFEEFKRKALVFILLNENKKGPPPKEK</sequence>
<keyword evidence="1" id="KW-0812">Transmembrane</keyword>
<dbReference type="Proteomes" id="UP001156666">
    <property type="component" value="Unassembled WGS sequence"/>
</dbReference>
<keyword evidence="1" id="KW-0472">Membrane</keyword>
<keyword evidence="1" id="KW-1133">Transmembrane helix</keyword>
<evidence type="ECO:0000256" key="1">
    <source>
        <dbReference type="SAM" id="Phobius"/>
    </source>
</evidence>
<evidence type="ECO:0008006" key="4">
    <source>
        <dbReference type="Google" id="ProtNLM"/>
    </source>
</evidence>
<proteinExistence type="predicted"/>
<comment type="caution">
    <text evidence="2">The sequence shown here is derived from an EMBL/GenBank/DDBJ whole genome shotgun (WGS) entry which is preliminary data.</text>
</comment>
<dbReference type="AlphaFoldDB" id="A0AA37SNX4"/>
<protein>
    <recommendedName>
        <fullName evidence="4">Periplasmic heavy metal sensor</fullName>
    </recommendedName>
</protein>
<gene>
    <name evidence="2" type="ORF">GCM10007940_28940</name>
</gene>
<evidence type="ECO:0000313" key="3">
    <source>
        <dbReference type="Proteomes" id="UP001156666"/>
    </source>
</evidence>
<keyword evidence="3" id="KW-1185">Reference proteome</keyword>
<evidence type="ECO:0000313" key="2">
    <source>
        <dbReference type="EMBL" id="GLR18278.1"/>
    </source>
</evidence>